<reference evidence="2" key="1">
    <citation type="journal article" date="2021" name="Nat. Commun.">
        <title>Genetic determinants of endophytism in the Arabidopsis root mycobiome.</title>
        <authorList>
            <person name="Mesny F."/>
            <person name="Miyauchi S."/>
            <person name="Thiergart T."/>
            <person name="Pickel B."/>
            <person name="Atanasova L."/>
            <person name="Karlsson M."/>
            <person name="Huettel B."/>
            <person name="Barry K.W."/>
            <person name="Haridas S."/>
            <person name="Chen C."/>
            <person name="Bauer D."/>
            <person name="Andreopoulos W."/>
            <person name="Pangilinan J."/>
            <person name="LaButti K."/>
            <person name="Riley R."/>
            <person name="Lipzen A."/>
            <person name="Clum A."/>
            <person name="Drula E."/>
            <person name="Henrissat B."/>
            <person name="Kohler A."/>
            <person name="Grigoriev I.V."/>
            <person name="Martin F.M."/>
            <person name="Hacquard S."/>
        </authorList>
    </citation>
    <scope>NUCLEOTIDE SEQUENCE</scope>
    <source>
        <strain evidence="2">MPI-SDFR-AT-0117</strain>
    </source>
</reference>
<feature type="region of interest" description="Disordered" evidence="1">
    <location>
        <begin position="333"/>
        <end position="354"/>
    </location>
</feature>
<evidence type="ECO:0000313" key="2">
    <source>
        <dbReference type="EMBL" id="KAH6689633.1"/>
    </source>
</evidence>
<organism evidence="2 3">
    <name type="scientific">Plectosphaerella plurivora</name>
    <dbReference type="NCBI Taxonomy" id="936078"/>
    <lineage>
        <taxon>Eukaryota</taxon>
        <taxon>Fungi</taxon>
        <taxon>Dikarya</taxon>
        <taxon>Ascomycota</taxon>
        <taxon>Pezizomycotina</taxon>
        <taxon>Sordariomycetes</taxon>
        <taxon>Hypocreomycetidae</taxon>
        <taxon>Glomerellales</taxon>
        <taxon>Plectosphaerellaceae</taxon>
        <taxon>Plectosphaerella</taxon>
    </lineage>
</organism>
<evidence type="ECO:0000256" key="1">
    <source>
        <dbReference type="SAM" id="MobiDB-lite"/>
    </source>
</evidence>
<protein>
    <submittedName>
        <fullName evidence="2">Uncharacterized protein</fullName>
    </submittedName>
</protein>
<keyword evidence="3" id="KW-1185">Reference proteome</keyword>
<dbReference type="Proteomes" id="UP000770015">
    <property type="component" value="Unassembled WGS sequence"/>
</dbReference>
<comment type="caution">
    <text evidence="2">The sequence shown here is derived from an EMBL/GenBank/DDBJ whole genome shotgun (WGS) entry which is preliminary data.</text>
</comment>
<accession>A0A9P8VGI5</accession>
<proteinExistence type="predicted"/>
<sequence length="354" mass="41470">MTTTMTTTTVLAEPKITVVATREPHREREPQRELPFLPPELWYLIISSITDSRYLPRVWLNFRRVSRFFKHATETVFAAEHIPRSRLEFLAFDPVIDEHREPQNLDFALDFDCFSEDGSRAIYTDKAMAGEHGAARLLADDSLTVHDECVRQWMARATAYLAPPPANRRDVPPYVFVMRRIANDTELPGLEIDCRRFRASFEWRPAMTALFAEEEYRKWGDRHPPRRRNWKEIIRSINDGRMNRIMMSRAVVARLDDERRIAAKVRQVRIRRYYRRHGRNLQPGTFADKDYVNQSKEVYALHDDLKRTFIGDEWIMGGEVEEDRGTYYDGMGIEFPQSEPEDEPDGDAPGFLGL</sequence>
<name>A0A9P8VGI5_9PEZI</name>
<evidence type="ECO:0000313" key="3">
    <source>
        <dbReference type="Proteomes" id="UP000770015"/>
    </source>
</evidence>
<dbReference type="AlphaFoldDB" id="A0A9P8VGI5"/>
<gene>
    <name evidence="2" type="ORF">F5X68DRAFT_74027</name>
</gene>
<dbReference type="EMBL" id="JAGSXJ010000007">
    <property type="protein sequence ID" value="KAH6689633.1"/>
    <property type="molecule type" value="Genomic_DNA"/>
</dbReference>
<dbReference type="OrthoDB" id="2997776at2759"/>